<keyword evidence="1" id="KW-1133">Transmembrane helix</keyword>
<sequence>MTEFLNLIKMGGVFLIFFISMILAVEVPESFGFENGSPESWIIGGIVFFGVSFGSVYILSELGIFTKNKLAETKNKVVELNIIEAVKNALVAKITFETMDPEEQLLIVAYVALSAANPTINITQSMARRFYEDEEAFDKALSHVQTIPPFTLYNCISLVFKEQEIQPIFKNYKWKPVTQPYKVENMINDEICYKAISAVYSEFGFKSSFVSESEFV</sequence>
<evidence type="ECO:0000256" key="1">
    <source>
        <dbReference type="SAM" id="Phobius"/>
    </source>
</evidence>
<dbReference type="EMBL" id="JBELOE010000210">
    <property type="protein sequence ID" value="MER2492341.1"/>
    <property type="molecule type" value="Genomic_DNA"/>
</dbReference>
<dbReference type="RefSeq" id="WP_350401859.1">
    <property type="nucleotide sequence ID" value="NZ_JBELOE010000210.1"/>
</dbReference>
<accession>A0ABV1RHV9</accession>
<evidence type="ECO:0000313" key="2">
    <source>
        <dbReference type="EMBL" id="MER2492341.1"/>
    </source>
</evidence>
<dbReference type="Proteomes" id="UP001467690">
    <property type="component" value="Unassembled WGS sequence"/>
</dbReference>
<feature type="transmembrane region" description="Helical" evidence="1">
    <location>
        <begin position="40"/>
        <end position="59"/>
    </location>
</feature>
<proteinExistence type="predicted"/>
<keyword evidence="1" id="KW-0472">Membrane</keyword>
<evidence type="ECO:0000313" key="3">
    <source>
        <dbReference type="Proteomes" id="UP001467690"/>
    </source>
</evidence>
<keyword evidence="1" id="KW-0812">Transmembrane</keyword>
<comment type="caution">
    <text evidence="2">The sequence shown here is derived from an EMBL/GenBank/DDBJ whole genome shotgun (WGS) entry which is preliminary data.</text>
</comment>
<name>A0ABV1RHV9_9ALTE</name>
<protein>
    <submittedName>
        <fullName evidence="2">Uncharacterized protein</fullName>
    </submittedName>
</protein>
<reference evidence="2 3" key="1">
    <citation type="submission" date="2024-06" db="EMBL/GenBank/DDBJ databases">
        <authorList>
            <person name="Chen R.Y."/>
        </authorList>
    </citation>
    <scope>NUCLEOTIDE SEQUENCE [LARGE SCALE GENOMIC DNA]</scope>
    <source>
        <strain evidence="2 3">D2</strain>
    </source>
</reference>
<keyword evidence="3" id="KW-1185">Reference proteome</keyword>
<gene>
    <name evidence="2" type="ORF">ABS311_10670</name>
</gene>
<organism evidence="2 3">
    <name type="scientific">Catenovulum sediminis</name>
    <dbReference type="NCBI Taxonomy" id="1740262"/>
    <lineage>
        <taxon>Bacteria</taxon>
        <taxon>Pseudomonadati</taxon>
        <taxon>Pseudomonadota</taxon>
        <taxon>Gammaproteobacteria</taxon>
        <taxon>Alteromonadales</taxon>
        <taxon>Alteromonadaceae</taxon>
        <taxon>Catenovulum</taxon>
    </lineage>
</organism>